<dbReference type="PANTHER" id="PTHR39169">
    <property type="match status" value="1"/>
</dbReference>
<dbReference type="NCBIfam" id="NF008333">
    <property type="entry name" value="PRK11118.1"/>
    <property type="match status" value="1"/>
</dbReference>
<dbReference type="OrthoDB" id="1440627at2"/>
<gene>
    <name evidence="1" type="ORF">ESZ36_04885</name>
</gene>
<dbReference type="Proteomes" id="UP000321822">
    <property type="component" value="Unassembled WGS sequence"/>
</dbReference>
<organism evidence="1 2">
    <name type="scientific">Colwellia demingiae</name>
    <dbReference type="NCBI Taxonomy" id="89401"/>
    <lineage>
        <taxon>Bacteria</taxon>
        <taxon>Pseudomonadati</taxon>
        <taxon>Pseudomonadota</taxon>
        <taxon>Gammaproteobacteria</taxon>
        <taxon>Alteromonadales</taxon>
        <taxon>Colwelliaceae</taxon>
        <taxon>Colwellia</taxon>
    </lineage>
</organism>
<dbReference type="AlphaFoldDB" id="A0A5C6QQ18"/>
<evidence type="ECO:0000313" key="2">
    <source>
        <dbReference type="Proteomes" id="UP000321822"/>
    </source>
</evidence>
<evidence type="ECO:0000313" key="1">
    <source>
        <dbReference type="EMBL" id="TWX70979.1"/>
    </source>
</evidence>
<dbReference type="RefSeq" id="WP_146784308.1">
    <property type="nucleotide sequence ID" value="NZ_VOLT01000002.1"/>
</dbReference>
<reference evidence="1 2" key="1">
    <citation type="submission" date="2019-07" db="EMBL/GenBank/DDBJ databases">
        <title>Genomes of sea-ice associated Colwellia species.</title>
        <authorList>
            <person name="Bowman J.P."/>
        </authorList>
    </citation>
    <scope>NUCLEOTIDE SEQUENCE [LARGE SCALE GENOMIC DNA]</scope>
    <source>
        <strain evidence="1 2">ACAM 459</strain>
    </source>
</reference>
<dbReference type="Gene3D" id="3.30.70.100">
    <property type="match status" value="1"/>
</dbReference>
<dbReference type="SUPFAM" id="SSF54909">
    <property type="entry name" value="Dimeric alpha+beta barrel"/>
    <property type="match status" value="1"/>
</dbReference>
<dbReference type="InterPro" id="IPR014910">
    <property type="entry name" value="YdhR"/>
</dbReference>
<keyword evidence="1" id="KW-0503">Monooxygenase</keyword>
<dbReference type="Pfam" id="PF08803">
    <property type="entry name" value="ydhR"/>
    <property type="match status" value="1"/>
</dbReference>
<dbReference type="PANTHER" id="PTHR39169:SF1">
    <property type="entry name" value="MONOOXYGENASE YDHR-RELATED"/>
    <property type="match status" value="1"/>
</dbReference>
<keyword evidence="2" id="KW-1185">Reference proteome</keyword>
<sequence length="104" mass="11903">MKKLLQVDFDFTGPFGEEMSTLLMDLAQSINNEPGMIWKIWTENPKEQLGGGIYLFENEAYAQAYLEMHSARLKEMGVEKIRGHIFDINLPLSTINHAPMTEVK</sequence>
<name>A0A5C6QQ18_9GAMM</name>
<accession>A0A5C6QQ18</accession>
<comment type="caution">
    <text evidence="1">The sequence shown here is derived from an EMBL/GenBank/DDBJ whole genome shotgun (WGS) entry which is preliminary data.</text>
</comment>
<dbReference type="EMBL" id="VOLT01000002">
    <property type="protein sequence ID" value="TWX70979.1"/>
    <property type="molecule type" value="Genomic_DNA"/>
</dbReference>
<dbReference type="GO" id="GO:0004497">
    <property type="term" value="F:monooxygenase activity"/>
    <property type="evidence" value="ECO:0007669"/>
    <property type="project" value="UniProtKB-KW"/>
</dbReference>
<dbReference type="InterPro" id="IPR011008">
    <property type="entry name" value="Dimeric_a/b-barrel"/>
</dbReference>
<keyword evidence="1" id="KW-0560">Oxidoreductase</keyword>
<protein>
    <submittedName>
        <fullName evidence="1">Monooxygenase</fullName>
    </submittedName>
</protein>
<proteinExistence type="predicted"/>